<dbReference type="PANTHER" id="PTHR41542:SF1">
    <property type="entry name" value="BLL5807 PROTEIN"/>
    <property type="match status" value="1"/>
</dbReference>
<accession>A0A348HCY6</accession>
<sequence length="310" mass="33835">MRHIMIALMVALLSLGTTIEAANAARFGGGGSSGKMSRSIGGGSSYSNSNYGNRGAAAQQNAARPNAANNAANASRGGLSRFMGPLAGFLAGGLLASMLFGGHFSMPGILDILIIAAIAYFGYRFLKRRREAAASTSSSTHSTASPFGSTPNDNYSRQHDSVNQNAAAPQGYQNDATQNDAPSAVTNTTVPADFQREPFLNEMRQRFERLQKAWDANDMASIQDNVTPEFYNVLNAERRKQPENNVTEIVRLFVEMGHVQSIGQQDEATVLFHGVIREQGQEQEFNETWHLIREQRPNEKWYLQGIEQNG</sequence>
<evidence type="ECO:0000313" key="6">
    <source>
        <dbReference type="Proteomes" id="UP000267342"/>
    </source>
</evidence>
<feature type="chain" id="PRO_5016574882" evidence="3">
    <location>
        <begin position="22"/>
        <end position="310"/>
    </location>
</feature>
<feature type="transmembrane region" description="Helical" evidence="2">
    <location>
        <begin position="82"/>
        <end position="101"/>
    </location>
</feature>
<feature type="region of interest" description="Disordered" evidence="1">
    <location>
        <begin position="134"/>
        <end position="197"/>
    </location>
</feature>
<evidence type="ECO:0000259" key="4">
    <source>
        <dbReference type="SMART" id="SM00978"/>
    </source>
</evidence>
<evidence type="ECO:0000256" key="3">
    <source>
        <dbReference type="SAM" id="SignalP"/>
    </source>
</evidence>
<organism evidence="5 6">
    <name type="scientific">Zymobacter palmae</name>
    <dbReference type="NCBI Taxonomy" id="33074"/>
    <lineage>
        <taxon>Bacteria</taxon>
        <taxon>Pseudomonadati</taxon>
        <taxon>Pseudomonadota</taxon>
        <taxon>Gammaproteobacteria</taxon>
        <taxon>Oceanospirillales</taxon>
        <taxon>Halomonadaceae</taxon>
        <taxon>Zymobacter group</taxon>
        <taxon>Zymobacter</taxon>
    </lineage>
</organism>
<name>A0A348HCY6_9GAMM</name>
<reference evidence="5 6" key="1">
    <citation type="submission" date="2018-09" db="EMBL/GenBank/DDBJ databases">
        <title>Zymobacter palmae IAM14233 (=T109) whole genome analysis.</title>
        <authorList>
            <person name="Yanase H."/>
        </authorList>
    </citation>
    <scope>NUCLEOTIDE SEQUENCE [LARGE SCALE GENOMIC DNA]</scope>
    <source>
        <strain evidence="5 6">IAM14233</strain>
    </source>
</reference>
<dbReference type="EMBL" id="AP018933">
    <property type="protein sequence ID" value="BBG29488.1"/>
    <property type="molecule type" value="Genomic_DNA"/>
</dbReference>
<gene>
    <name evidence="5" type="ORF">ZBT109_0712</name>
</gene>
<dbReference type="InterPro" id="IPR007379">
    <property type="entry name" value="Tim44-like_dom"/>
</dbReference>
<feature type="compositionally biased region" description="Polar residues" evidence="1">
    <location>
        <begin position="146"/>
        <end position="190"/>
    </location>
</feature>
<keyword evidence="2" id="KW-0472">Membrane</keyword>
<dbReference type="InterPro" id="IPR032710">
    <property type="entry name" value="NTF2-like_dom_sf"/>
</dbReference>
<keyword evidence="2" id="KW-1133">Transmembrane helix</keyword>
<feature type="domain" description="Tim44-like" evidence="4">
    <location>
        <begin position="181"/>
        <end position="308"/>
    </location>
</feature>
<dbReference type="AlphaFoldDB" id="A0A348HCY6"/>
<dbReference type="Proteomes" id="UP000267342">
    <property type="component" value="Chromosome"/>
</dbReference>
<dbReference type="STRING" id="1123510.GCA_000620025_02226"/>
<keyword evidence="6" id="KW-1185">Reference proteome</keyword>
<keyword evidence="3" id="KW-0732">Signal</keyword>
<dbReference type="SMART" id="SM00978">
    <property type="entry name" value="Tim44"/>
    <property type="match status" value="1"/>
</dbReference>
<evidence type="ECO:0000313" key="5">
    <source>
        <dbReference type="EMBL" id="BBG29488.1"/>
    </source>
</evidence>
<keyword evidence="2" id="KW-0812">Transmembrane</keyword>
<dbReference type="SUPFAM" id="SSF54427">
    <property type="entry name" value="NTF2-like"/>
    <property type="match status" value="1"/>
</dbReference>
<evidence type="ECO:0000256" key="1">
    <source>
        <dbReference type="SAM" id="MobiDB-lite"/>
    </source>
</evidence>
<dbReference type="Pfam" id="PF04280">
    <property type="entry name" value="Tim44"/>
    <property type="match status" value="1"/>
</dbReference>
<proteinExistence type="predicted"/>
<dbReference type="OrthoDB" id="5298777at2"/>
<dbReference type="PANTHER" id="PTHR41542">
    <property type="entry name" value="BLL5807 PROTEIN"/>
    <property type="match status" value="1"/>
</dbReference>
<feature type="signal peptide" evidence="3">
    <location>
        <begin position="1"/>
        <end position="21"/>
    </location>
</feature>
<feature type="compositionally biased region" description="Low complexity" evidence="1">
    <location>
        <begin position="134"/>
        <end position="145"/>
    </location>
</feature>
<dbReference type="RefSeq" id="WP_027705300.1">
    <property type="nucleotide sequence ID" value="NZ_AP018933.1"/>
</dbReference>
<feature type="transmembrane region" description="Helical" evidence="2">
    <location>
        <begin position="108"/>
        <end position="126"/>
    </location>
</feature>
<protein>
    <submittedName>
        <fullName evidence="5">Import inner membrane translocase, subunit</fullName>
    </submittedName>
</protein>
<dbReference type="KEGG" id="zpl:ZBT109_0712"/>
<evidence type="ECO:0000256" key="2">
    <source>
        <dbReference type="SAM" id="Phobius"/>
    </source>
</evidence>